<evidence type="ECO:0000313" key="3">
    <source>
        <dbReference type="Proteomes" id="UP001597493"/>
    </source>
</evidence>
<sequence length="436" mass="47616">MVFWKRLAGVSTSLLLAGALAACGSGGGGGNNVSADSPTDAADGGQVKLRIMWWGAETRHQATLNALEEYTKLNPNVTFEPEYSGMEGYLDKLSTQAAANNAPDIIQIDPSWVADWASRSQLADLTNSVDLSNVDEKLANGGKYDGKQVAIPLGSTAYGMVYDKASLEKMGLTAPQNDWTWDDFFALAKESKGKLASGQYFTKDYAGDYFAYSAYQYAAGKGLLVTEDGKFNIDKDTFLKWTKQFEELRKEGIVPPADVNASDKEFDPTGDLMVKGTVLFRLGFSSNFASWDSLKPGAFAMVKMPRGVEAGGWLKPSLFFAVSQSSAHQEEAAKFLDWFTNSEEAVKILGTSRGNPVNSKVAEQLIGSFSEPEKVGMEMYNATAVDGQQWTAGASGWTNWVDKDWILVRDELSFGKKTPEEAFEELKSTAQEYENQ</sequence>
<keyword evidence="3" id="KW-1185">Reference proteome</keyword>
<dbReference type="Proteomes" id="UP001597493">
    <property type="component" value="Unassembled WGS sequence"/>
</dbReference>
<dbReference type="InterPro" id="IPR006059">
    <property type="entry name" value="SBP"/>
</dbReference>
<dbReference type="RefSeq" id="WP_379270354.1">
    <property type="nucleotide sequence ID" value="NZ_JBHUGT010000023.1"/>
</dbReference>
<reference evidence="3" key="1">
    <citation type="journal article" date="2019" name="Int. J. Syst. Evol. Microbiol.">
        <title>The Global Catalogue of Microorganisms (GCM) 10K type strain sequencing project: providing services to taxonomists for standard genome sequencing and annotation.</title>
        <authorList>
            <consortium name="The Broad Institute Genomics Platform"/>
            <consortium name="The Broad Institute Genome Sequencing Center for Infectious Disease"/>
            <person name="Wu L."/>
            <person name="Ma J."/>
        </authorList>
    </citation>
    <scope>NUCLEOTIDE SEQUENCE [LARGE SCALE GENOMIC DNA]</scope>
    <source>
        <strain evidence="3">TISTR 1827</strain>
    </source>
</reference>
<dbReference type="SUPFAM" id="SSF53850">
    <property type="entry name" value="Periplasmic binding protein-like II"/>
    <property type="match status" value="1"/>
</dbReference>
<dbReference type="Pfam" id="PF01547">
    <property type="entry name" value="SBP_bac_1"/>
    <property type="match status" value="1"/>
</dbReference>
<proteinExistence type="predicted"/>
<feature type="chain" id="PRO_5047306000" evidence="1">
    <location>
        <begin position="22"/>
        <end position="436"/>
    </location>
</feature>
<evidence type="ECO:0000256" key="1">
    <source>
        <dbReference type="SAM" id="SignalP"/>
    </source>
</evidence>
<feature type="signal peptide" evidence="1">
    <location>
        <begin position="1"/>
        <end position="21"/>
    </location>
</feature>
<protein>
    <submittedName>
        <fullName evidence="2">ABC transporter substrate-binding protein</fullName>
    </submittedName>
</protein>
<dbReference type="EMBL" id="JBHUMY010000006">
    <property type="protein sequence ID" value="MFD2659664.1"/>
    <property type="molecule type" value="Genomic_DNA"/>
</dbReference>
<dbReference type="PROSITE" id="PS51257">
    <property type="entry name" value="PROKAR_LIPOPROTEIN"/>
    <property type="match status" value="1"/>
</dbReference>
<comment type="caution">
    <text evidence="2">The sequence shown here is derived from an EMBL/GenBank/DDBJ whole genome shotgun (WGS) entry which is preliminary data.</text>
</comment>
<name>A0ABW5QTC1_9BACL</name>
<accession>A0ABW5QTC1</accession>
<dbReference type="InterPro" id="IPR050490">
    <property type="entry name" value="Bact_solute-bd_prot1"/>
</dbReference>
<evidence type="ECO:0000313" key="2">
    <source>
        <dbReference type="EMBL" id="MFD2659664.1"/>
    </source>
</evidence>
<dbReference type="PANTHER" id="PTHR43649:SF11">
    <property type="entry name" value="ABC TRANSPORTER SUBSTRATE-BINDING PROTEIN YESO-RELATED"/>
    <property type="match status" value="1"/>
</dbReference>
<keyword evidence="1" id="KW-0732">Signal</keyword>
<organism evidence="2 3">
    <name type="scientific">Paenibacillus thailandensis</name>
    <dbReference type="NCBI Taxonomy" id="393250"/>
    <lineage>
        <taxon>Bacteria</taxon>
        <taxon>Bacillati</taxon>
        <taxon>Bacillota</taxon>
        <taxon>Bacilli</taxon>
        <taxon>Bacillales</taxon>
        <taxon>Paenibacillaceae</taxon>
        <taxon>Paenibacillus</taxon>
    </lineage>
</organism>
<gene>
    <name evidence="2" type="ORF">ACFSW5_05215</name>
</gene>
<dbReference type="Gene3D" id="3.40.190.10">
    <property type="entry name" value="Periplasmic binding protein-like II"/>
    <property type="match status" value="2"/>
</dbReference>
<dbReference type="PANTHER" id="PTHR43649">
    <property type="entry name" value="ARABINOSE-BINDING PROTEIN-RELATED"/>
    <property type="match status" value="1"/>
</dbReference>